<evidence type="ECO:0000256" key="6">
    <source>
        <dbReference type="SAM" id="MobiDB-lite"/>
    </source>
</evidence>
<evidence type="ECO:0000256" key="1">
    <source>
        <dbReference type="ARBA" id="ARBA00004141"/>
    </source>
</evidence>
<comment type="similarity">
    <text evidence="5">Belongs to the SAT4 family.</text>
</comment>
<feature type="transmembrane region" description="Helical" evidence="7">
    <location>
        <begin position="88"/>
        <end position="106"/>
    </location>
</feature>
<dbReference type="HOGENOM" id="CLU_037888_0_0_1"/>
<dbReference type="GO" id="GO:0016020">
    <property type="term" value="C:membrane"/>
    <property type="evidence" value="ECO:0007669"/>
    <property type="project" value="UniProtKB-SubCell"/>
</dbReference>
<dbReference type="GeneID" id="27725106"/>
<dbReference type="VEuPathDB" id="FungiDB:SAPIO_CDS6034"/>
<comment type="caution">
    <text evidence="9">The sequence shown here is derived from an EMBL/GenBank/DDBJ whole genome shotgun (WGS) entry which is preliminary data.</text>
</comment>
<keyword evidence="2 7" id="KW-0812">Transmembrane</keyword>
<evidence type="ECO:0000256" key="5">
    <source>
        <dbReference type="ARBA" id="ARBA00038359"/>
    </source>
</evidence>
<dbReference type="OMA" id="YETSNIP"/>
<dbReference type="InterPro" id="IPR052337">
    <property type="entry name" value="SAT4-like"/>
</dbReference>
<evidence type="ECO:0000256" key="4">
    <source>
        <dbReference type="ARBA" id="ARBA00023136"/>
    </source>
</evidence>
<proteinExistence type="inferred from homology"/>
<keyword evidence="4 7" id="KW-0472">Membrane</keyword>
<feature type="domain" description="Rhodopsin" evidence="8">
    <location>
        <begin position="33"/>
        <end position="261"/>
    </location>
</feature>
<dbReference type="KEGG" id="sapo:SAPIO_CDS6034"/>
<dbReference type="OrthoDB" id="3934549at2759"/>
<evidence type="ECO:0000313" key="9">
    <source>
        <dbReference type="EMBL" id="KEZ42748.1"/>
    </source>
</evidence>
<dbReference type="PANTHER" id="PTHR33048:SF47">
    <property type="entry name" value="INTEGRAL MEMBRANE PROTEIN-RELATED"/>
    <property type="match status" value="1"/>
</dbReference>
<dbReference type="PANTHER" id="PTHR33048">
    <property type="entry name" value="PTH11-LIKE INTEGRAL MEMBRANE PROTEIN (AFU_ORTHOLOGUE AFUA_5G11245)"/>
    <property type="match status" value="1"/>
</dbReference>
<evidence type="ECO:0000256" key="3">
    <source>
        <dbReference type="ARBA" id="ARBA00022989"/>
    </source>
</evidence>
<reference evidence="9 10" key="1">
    <citation type="journal article" date="2014" name="Genome Announc.">
        <title>Draft genome sequence of the pathogenic fungus Scedosporium apiospermum.</title>
        <authorList>
            <person name="Vandeputte P."/>
            <person name="Ghamrawi S."/>
            <person name="Rechenmann M."/>
            <person name="Iltis A."/>
            <person name="Giraud S."/>
            <person name="Fleury M."/>
            <person name="Thornton C."/>
            <person name="Delhaes L."/>
            <person name="Meyer W."/>
            <person name="Papon N."/>
            <person name="Bouchara J.P."/>
        </authorList>
    </citation>
    <scope>NUCLEOTIDE SEQUENCE [LARGE SCALE GENOMIC DNA]</scope>
    <source>
        <strain evidence="9 10">IHEM 14462</strain>
    </source>
</reference>
<keyword evidence="10" id="KW-1185">Reference proteome</keyword>
<dbReference type="RefSeq" id="XP_016642547.1">
    <property type="nucleotide sequence ID" value="XM_016788231.1"/>
</dbReference>
<feature type="transmembrane region" description="Helical" evidence="7">
    <location>
        <begin position="167"/>
        <end position="187"/>
    </location>
</feature>
<feature type="compositionally biased region" description="Polar residues" evidence="6">
    <location>
        <begin position="367"/>
        <end position="401"/>
    </location>
</feature>
<feature type="transmembrane region" description="Helical" evidence="7">
    <location>
        <begin position="49"/>
        <end position="68"/>
    </location>
</feature>
<dbReference type="EMBL" id="JOWA01000099">
    <property type="protein sequence ID" value="KEZ42748.1"/>
    <property type="molecule type" value="Genomic_DNA"/>
</dbReference>
<evidence type="ECO:0000256" key="7">
    <source>
        <dbReference type="SAM" id="Phobius"/>
    </source>
</evidence>
<name>A0A084G5Y6_PSEDA</name>
<dbReference type="InterPro" id="IPR049326">
    <property type="entry name" value="Rhodopsin_dom_fungi"/>
</dbReference>
<feature type="transmembrane region" description="Helical" evidence="7">
    <location>
        <begin position="199"/>
        <end position="217"/>
    </location>
</feature>
<feature type="transmembrane region" description="Helical" evidence="7">
    <location>
        <begin position="118"/>
        <end position="140"/>
    </location>
</feature>
<evidence type="ECO:0000259" key="8">
    <source>
        <dbReference type="Pfam" id="PF20684"/>
    </source>
</evidence>
<dbReference type="Proteomes" id="UP000028545">
    <property type="component" value="Unassembled WGS sequence"/>
</dbReference>
<feature type="transmembrane region" description="Helical" evidence="7">
    <location>
        <begin position="15"/>
        <end position="37"/>
    </location>
</feature>
<dbReference type="AlphaFoldDB" id="A0A084G5Y6"/>
<gene>
    <name evidence="9" type="ORF">SAPIO_CDS6034</name>
</gene>
<evidence type="ECO:0000256" key="2">
    <source>
        <dbReference type="ARBA" id="ARBA00022692"/>
    </source>
</evidence>
<accession>A0A084G5Y6</accession>
<organism evidence="9 10">
    <name type="scientific">Pseudallescheria apiosperma</name>
    <name type="common">Scedosporium apiospermum</name>
    <dbReference type="NCBI Taxonomy" id="563466"/>
    <lineage>
        <taxon>Eukaryota</taxon>
        <taxon>Fungi</taxon>
        <taxon>Dikarya</taxon>
        <taxon>Ascomycota</taxon>
        <taxon>Pezizomycotina</taxon>
        <taxon>Sordariomycetes</taxon>
        <taxon>Hypocreomycetidae</taxon>
        <taxon>Microascales</taxon>
        <taxon>Microascaceae</taxon>
        <taxon>Scedosporium</taxon>
    </lineage>
</organism>
<evidence type="ECO:0000313" key="10">
    <source>
        <dbReference type="Proteomes" id="UP000028545"/>
    </source>
</evidence>
<protein>
    <recommendedName>
        <fullName evidence="8">Rhodopsin domain-containing protein</fullName>
    </recommendedName>
</protein>
<dbReference type="Pfam" id="PF20684">
    <property type="entry name" value="Fung_rhodopsin"/>
    <property type="match status" value="1"/>
</dbReference>
<feature type="region of interest" description="Disordered" evidence="6">
    <location>
        <begin position="311"/>
        <end position="413"/>
    </location>
</feature>
<keyword evidence="3 7" id="KW-1133">Transmembrane helix</keyword>
<comment type="subcellular location">
    <subcellularLocation>
        <location evidence="1">Membrane</location>
        <topology evidence="1">Multi-pass membrane protein</topology>
    </subcellularLocation>
</comment>
<sequence length="454" mass="49170">MDGSGDELLVSRGQALIAISVTSTVLAIGTCGVRFMARKQTNRGVWWDDYSVIVAMVMGFVSMIFTSIEATSIGNSIRAMQFYYLAKPWHMFGTTLGQISICFFFLRTLGRRRPWNVFLGMLILLLALVNLAFALASNLLCRPLEKLWNHEVEGECFDGEAELGTAYFQGGFAVFAFFFLCIFPIMVARDLVLVKSIRWPFYILAISMMLAAVFSIIRTYQISVIGARGSFSSDVLLATIFDVLTQNLAITAANIIPLGTMLTSPNVRDLSNLVSVSSSHLDDLSHRSSHTPPHSAKSTIFIIEGPRRGDADDYYFNAPPPPPPRHDLESGMARPSAAVVRPGTASSSRGASRPGTASGHHSRPRTAMSNRSNVQQTSRPGTAASWISATGSVGRSGTSISAGGPPPPGVNTEALQGVIMRTISVEIVEETVADVEAELRGNGDDWRDILKGGR</sequence>